<keyword evidence="2" id="KW-1185">Reference proteome</keyword>
<dbReference type="AlphaFoldDB" id="A0A432YE16"/>
<gene>
    <name evidence="1" type="ORF">CWI71_09650</name>
</gene>
<dbReference type="EMBL" id="PIPY01000009">
    <property type="protein sequence ID" value="RUO59072.1"/>
    <property type="molecule type" value="Genomic_DNA"/>
</dbReference>
<name>A0A432YE16_9GAMM</name>
<proteinExistence type="predicted"/>
<reference evidence="2" key="1">
    <citation type="journal article" date="2018" name="Front. Microbiol.">
        <title>Genome-Based Analysis Reveals the Taxonomy and Diversity of the Family Idiomarinaceae.</title>
        <authorList>
            <person name="Liu Y."/>
            <person name="Lai Q."/>
            <person name="Shao Z."/>
        </authorList>
    </citation>
    <scope>NUCLEOTIDE SEQUENCE [LARGE SCALE GENOMIC DNA]</scope>
    <source>
        <strain evidence="2">CVS-6</strain>
    </source>
</reference>
<accession>A0A432YE16</accession>
<organism evidence="1 2">
    <name type="scientific">Pseudidiomarina insulisalsae</name>
    <dbReference type="NCBI Taxonomy" id="575789"/>
    <lineage>
        <taxon>Bacteria</taxon>
        <taxon>Pseudomonadati</taxon>
        <taxon>Pseudomonadota</taxon>
        <taxon>Gammaproteobacteria</taxon>
        <taxon>Alteromonadales</taxon>
        <taxon>Idiomarinaceae</taxon>
        <taxon>Pseudidiomarina</taxon>
    </lineage>
</organism>
<protein>
    <submittedName>
        <fullName evidence="1">Uncharacterized protein</fullName>
    </submittedName>
</protein>
<sequence>MSDQAEGLRQWASQQQRVRYTVPVVGLPEGRSMAVCHQVLERWQQQGHSWIGDPADWHFVAGERQELAEHPRWALWLEDDINGFRRAYQALKVVAARDNGPRQLLVLHESLPSQRGLLENVRQVAAQFFAIKLVIIPDKN</sequence>
<evidence type="ECO:0000313" key="2">
    <source>
        <dbReference type="Proteomes" id="UP000288259"/>
    </source>
</evidence>
<evidence type="ECO:0000313" key="1">
    <source>
        <dbReference type="EMBL" id="RUO59072.1"/>
    </source>
</evidence>
<dbReference type="RefSeq" id="WP_126755061.1">
    <property type="nucleotide sequence ID" value="NZ_PIPY01000009.1"/>
</dbReference>
<comment type="caution">
    <text evidence="1">The sequence shown here is derived from an EMBL/GenBank/DDBJ whole genome shotgun (WGS) entry which is preliminary data.</text>
</comment>
<dbReference type="OrthoDB" id="6236672at2"/>
<dbReference type="Proteomes" id="UP000288259">
    <property type="component" value="Unassembled WGS sequence"/>
</dbReference>